<keyword evidence="7" id="KW-1185">Reference proteome</keyword>
<dbReference type="GO" id="GO:0016874">
    <property type="term" value="F:ligase activity"/>
    <property type="evidence" value="ECO:0007669"/>
    <property type="project" value="UniProtKB-KW"/>
</dbReference>
<evidence type="ECO:0000259" key="5">
    <source>
        <dbReference type="PROSITE" id="PS50975"/>
    </source>
</evidence>
<dbReference type="InterPro" id="IPR052032">
    <property type="entry name" value="ATP-dep_AA_Ligase"/>
</dbReference>
<evidence type="ECO:0000256" key="1">
    <source>
        <dbReference type="ARBA" id="ARBA00022598"/>
    </source>
</evidence>
<accession>A0A7X9X7T7</accession>
<evidence type="ECO:0000256" key="3">
    <source>
        <dbReference type="ARBA" id="ARBA00022840"/>
    </source>
</evidence>
<dbReference type="GO" id="GO:0046872">
    <property type="term" value="F:metal ion binding"/>
    <property type="evidence" value="ECO:0007669"/>
    <property type="project" value="InterPro"/>
</dbReference>
<evidence type="ECO:0000313" key="6">
    <source>
        <dbReference type="EMBL" id="NML33061.1"/>
    </source>
</evidence>
<dbReference type="Proteomes" id="UP000583127">
    <property type="component" value="Unassembled WGS sequence"/>
</dbReference>
<gene>
    <name evidence="6" type="ORF">HHL14_19765</name>
</gene>
<keyword evidence="1" id="KW-0436">Ligase</keyword>
<dbReference type="PANTHER" id="PTHR43585:SF2">
    <property type="entry name" value="ATP-GRASP ENZYME FSQD"/>
    <property type="match status" value="1"/>
</dbReference>
<dbReference type="Gene3D" id="3.40.50.20">
    <property type="match status" value="1"/>
</dbReference>
<dbReference type="InterPro" id="IPR011761">
    <property type="entry name" value="ATP-grasp"/>
</dbReference>
<evidence type="ECO:0000256" key="4">
    <source>
        <dbReference type="PROSITE-ProRule" id="PRU00409"/>
    </source>
</evidence>
<feature type="domain" description="ATP-grasp" evidence="5">
    <location>
        <begin position="112"/>
        <end position="308"/>
    </location>
</feature>
<protein>
    <submittedName>
        <fullName evidence="6">ATP-grasp domain-containing protein</fullName>
    </submittedName>
</protein>
<evidence type="ECO:0000256" key="2">
    <source>
        <dbReference type="ARBA" id="ARBA00022741"/>
    </source>
</evidence>
<dbReference type="PROSITE" id="PS50975">
    <property type="entry name" value="ATP_GRASP"/>
    <property type="match status" value="1"/>
</dbReference>
<keyword evidence="2 4" id="KW-0547">Nucleotide-binding</keyword>
<evidence type="ECO:0000313" key="7">
    <source>
        <dbReference type="Proteomes" id="UP000583127"/>
    </source>
</evidence>
<comment type="caution">
    <text evidence="6">The sequence shown here is derived from an EMBL/GenBank/DDBJ whole genome shotgun (WGS) entry which is preliminary data.</text>
</comment>
<proteinExistence type="predicted"/>
<dbReference type="PANTHER" id="PTHR43585">
    <property type="entry name" value="FUMIPYRROLE BIOSYNTHESIS PROTEIN C"/>
    <property type="match status" value="1"/>
</dbReference>
<sequence length="421" mass="46712">MKILILHRIPYQKIDYHRGIDHERHDVVYFGKKEALLTLPAALRCTAVERPGVASALDEARQWLQANPQHFDRVISLSEYELLDAAHLREWLDVPGAPVEQVRLARDKMLMKEAVARAGLRVPRFLSLPEFLASGGRAPWQPATVLKPHSGASSEDVVIFPTAAEAFDALVARRSGVVSLDTSQGDPSGYEVEEFISGPILHFDGLVDNGQVTVMTASEYVGNCLLFANGHPLGSYHYPLDDEEREWVCSALRATGINSGSFHLEAIRHGEDLVFLEVANRVGGADVVRTFELATGIHLPSQELKIFMNEAAYASVAPVSVRANDRWHGWFVYPGHHLSDESNPGVVGTDAFRYSESMVHWHELEQGAVLKRHITYQAHEVPLAGVVVTTSAQTTRAWMKTLFDSVSYRTTTLPRHAAEVQ</sequence>
<dbReference type="AlphaFoldDB" id="A0A7X9X7T7"/>
<reference evidence="6 7" key="1">
    <citation type="submission" date="2020-04" db="EMBL/GenBank/DDBJ databases">
        <title>Paraburkholderia sp. G-4-1-8 isolated from soil.</title>
        <authorList>
            <person name="Dahal R.H."/>
        </authorList>
    </citation>
    <scope>NUCLEOTIDE SEQUENCE [LARGE SCALE GENOMIC DNA]</scope>
    <source>
        <strain evidence="6 7">G-4-1-8</strain>
    </source>
</reference>
<dbReference type="RefSeq" id="WP_169499308.1">
    <property type="nucleotide sequence ID" value="NZ_JABBFZ010000012.1"/>
</dbReference>
<dbReference type="GO" id="GO:0005524">
    <property type="term" value="F:ATP binding"/>
    <property type="evidence" value="ECO:0007669"/>
    <property type="project" value="UniProtKB-UniRule"/>
</dbReference>
<dbReference type="EMBL" id="JABBFZ010000012">
    <property type="protein sequence ID" value="NML33061.1"/>
    <property type="molecule type" value="Genomic_DNA"/>
</dbReference>
<dbReference type="Gene3D" id="3.30.470.20">
    <property type="entry name" value="ATP-grasp fold, B domain"/>
    <property type="match status" value="1"/>
</dbReference>
<organism evidence="6 7">
    <name type="scientific">Paraburkholderia antibiotica</name>
    <dbReference type="NCBI Taxonomy" id="2728839"/>
    <lineage>
        <taxon>Bacteria</taxon>
        <taxon>Pseudomonadati</taxon>
        <taxon>Pseudomonadota</taxon>
        <taxon>Betaproteobacteria</taxon>
        <taxon>Burkholderiales</taxon>
        <taxon>Burkholderiaceae</taxon>
        <taxon>Paraburkholderia</taxon>
    </lineage>
</organism>
<name>A0A7X9X7T7_9BURK</name>
<dbReference type="SUPFAM" id="SSF56059">
    <property type="entry name" value="Glutathione synthetase ATP-binding domain-like"/>
    <property type="match status" value="1"/>
</dbReference>
<keyword evidence="3 4" id="KW-0067">ATP-binding</keyword>